<dbReference type="AlphaFoldDB" id="A0A6P1NXS0"/>
<accession>A0A6P1NXS0</accession>
<dbReference type="RefSeq" id="WP_160688872.1">
    <property type="nucleotide sequence ID" value="NZ_CP047897.1"/>
</dbReference>
<evidence type="ECO:0000313" key="2">
    <source>
        <dbReference type="EMBL" id="QHL86461.1"/>
    </source>
</evidence>
<evidence type="ECO:0000313" key="3">
    <source>
        <dbReference type="Proteomes" id="UP000464214"/>
    </source>
</evidence>
<gene>
    <name evidence="2" type="ORF">GU926_02990</name>
</gene>
<dbReference type="EMBL" id="CP047897">
    <property type="protein sequence ID" value="QHL86461.1"/>
    <property type="molecule type" value="Genomic_DNA"/>
</dbReference>
<feature type="region of interest" description="Disordered" evidence="1">
    <location>
        <begin position="91"/>
        <end position="114"/>
    </location>
</feature>
<feature type="region of interest" description="Disordered" evidence="1">
    <location>
        <begin position="191"/>
        <end position="256"/>
    </location>
</feature>
<sequence>MYAPPILQTTLEEEVAVEETPSVFGLIPENEAKSAFPEIAPEEGILEALENLSEEESFDVEAQHHQEEFEAIEEPQAAYSEPVPLDNLSDSLEEVDESVPSLEGNTSKEEDTTQEEEGLILEEDYDQYTIAGTLLSDSEEETEEVIYADEDIAFDEPVVGEESPEEEIHYQQLETPDASEDLVEEAIITDSNPVRSELEASAEESSFDSTEDENITFGTEQDQSSFNTQDAIEVESSEVSSDSTSIPVSEESGNREKIIFETQDETSIEVELVHDSEDASFDVNELEELTLASPLDAEDIQAETFSSIEAAFEEEEPEAPETFDQVQERSEQDAVLVFAEVGEDIPAVQEKVIADSNPTIAAVLEPSYEEDELFSLMQIDSLSTLSAPIPSVNLSHAEIISELTSRPEPEEFSPEENILQEEAAAAAAYQEEALPASPELIEFVAELEGRTPEEKTGPEEVAPSAFPMLQMAPAAAHEVDPVTEKDPYLSIFYHNSLAYWMDSSRLGETIQLRDELTSKKPYYFQPDLILEHVKGNGALEKVNKPIAKLDQQLNIIDQFLKSNPKLKSMAHLQQKNEPQEDLSAKSSKIKRNLASENLALIFIKQGKIKKALKIYEQLIVKFPEKKSYFAEQIEKLRNEL</sequence>
<name>A0A6P1NXS0_9BACT</name>
<proteinExistence type="predicted"/>
<dbReference type="KEGG" id="nib:GU926_02990"/>
<keyword evidence="3" id="KW-1185">Reference proteome</keyword>
<reference evidence="2 3" key="1">
    <citation type="submission" date="2020-01" db="EMBL/GenBank/DDBJ databases">
        <authorList>
            <person name="Kim M."/>
        </authorList>
    </citation>
    <scope>NUCLEOTIDE SEQUENCE [LARGE SCALE GENOMIC DNA]</scope>
    <source>
        <strain evidence="2 3">BT10</strain>
    </source>
</reference>
<feature type="compositionally biased region" description="Polar residues" evidence="1">
    <location>
        <begin position="216"/>
        <end position="230"/>
    </location>
</feature>
<feature type="compositionally biased region" description="Low complexity" evidence="1">
    <location>
        <begin position="237"/>
        <end position="251"/>
    </location>
</feature>
<protein>
    <submittedName>
        <fullName evidence="2">Uncharacterized protein</fullName>
    </submittedName>
</protein>
<feature type="compositionally biased region" description="Acidic residues" evidence="1">
    <location>
        <begin position="200"/>
        <end position="214"/>
    </location>
</feature>
<organism evidence="2 3">
    <name type="scientific">Nibribacter ruber</name>
    <dbReference type="NCBI Taxonomy" id="2698458"/>
    <lineage>
        <taxon>Bacteria</taxon>
        <taxon>Pseudomonadati</taxon>
        <taxon>Bacteroidota</taxon>
        <taxon>Cytophagia</taxon>
        <taxon>Cytophagales</taxon>
        <taxon>Hymenobacteraceae</taxon>
        <taxon>Nibribacter</taxon>
    </lineage>
</organism>
<dbReference type="Proteomes" id="UP000464214">
    <property type="component" value="Chromosome"/>
</dbReference>
<evidence type="ECO:0000256" key="1">
    <source>
        <dbReference type="SAM" id="MobiDB-lite"/>
    </source>
</evidence>